<evidence type="ECO:0000259" key="9">
    <source>
        <dbReference type="PROSITE" id="PS50850"/>
    </source>
</evidence>
<dbReference type="SUPFAM" id="SSF103473">
    <property type="entry name" value="MFS general substrate transporter"/>
    <property type="match status" value="1"/>
</dbReference>
<evidence type="ECO:0000256" key="4">
    <source>
        <dbReference type="ARBA" id="ARBA00022692"/>
    </source>
</evidence>
<evidence type="ECO:0000313" key="11">
    <source>
        <dbReference type="Proteomes" id="UP000179769"/>
    </source>
</evidence>
<accession>A0A1S1PJW5</accession>
<feature type="domain" description="Major facilitator superfamily (MFS) profile" evidence="9">
    <location>
        <begin position="20"/>
        <end position="475"/>
    </location>
</feature>
<feature type="transmembrane region" description="Helical" evidence="8">
    <location>
        <begin position="54"/>
        <end position="74"/>
    </location>
</feature>
<keyword evidence="2" id="KW-0813">Transport</keyword>
<gene>
    <name evidence="10" type="ORF">BBK14_27470</name>
</gene>
<dbReference type="Gene3D" id="1.20.1720.10">
    <property type="entry name" value="Multidrug resistance protein D"/>
    <property type="match status" value="1"/>
</dbReference>
<dbReference type="GO" id="GO:0022857">
    <property type="term" value="F:transmembrane transporter activity"/>
    <property type="evidence" value="ECO:0007669"/>
    <property type="project" value="InterPro"/>
</dbReference>
<dbReference type="InterPro" id="IPR020846">
    <property type="entry name" value="MFS_dom"/>
</dbReference>
<feature type="transmembrane region" description="Helical" evidence="8">
    <location>
        <begin position="146"/>
        <end position="167"/>
    </location>
</feature>
<proteinExistence type="predicted"/>
<feature type="transmembrane region" description="Helical" evidence="8">
    <location>
        <begin position="312"/>
        <end position="335"/>
    </location>
</feature>
<keyword evidence="4 8" id="KW-0812">Transmembrane</keyword>
<dbReference type="InterPro" id="IPR036259">
    <property type="entry name" value="MFS_trans_sf"/>
</dbReference>
<dbReference type="Proteomes" id="UP000179769">
    <property type="component" value="Unassembled WGS sequence"/>
</dbReference>
<dbReference type="NCBIfam" id="TIGR00711">
    <property type="entry name" value="efflux_EmrB"/>
    <property type="match status" value="1"/>
</dbReference>
<dbReference type="AlphaFoldDB" id="A0A1S1PJW5"/>
<dbReference type="Gene3D" id="1.20.1250.20">
    <property type="entry name" value="MFS general substrate transporter like domains"/>
    <property type="match status" value="1"/>
</dbReference>
<evidence type="ECO:0000313" key="10">
    <source>
        <dbReference type="EMBL" id="OHV20952.1"/>
    </source>
</evidence>
<dbReference type="PANTHER" id="PTHR42718:SF46">
    <property type="entry name" value="BLR6921 PROTEIN"/>
    <property type="match status" value="1"/>
</dbReference>
<dbReference type="RefSeq" id="WP_071066662.1">
    <property type="nucleotide sequence ID" value="NZ_MAXA01000260.1"/>
</dbReference>
<reference evidence="11" key="1">
    <citation type="submission" date="2016-07" db="EMBL/GenBank/DDBJ databases">
        <title>Frankia sp. NRRL B-16219 Genome sequencing.</title>
        <authorList>
            <person name="Ghodhbane-Gtari F."/>
            <person name="Swanson E."/>
            <person name="Gueddou A."/>
            <person name="Louati M."/>
            <person name="Nouioui I."/>
            <person name="Hezbri K."/>
            <person name="Abebe-Akele F."/>
            <person name="Simpson S."/>
            <person name="Morris K."/>
            <person name="Thomas K."/>
            <person name="Gtari M."/>
            <person name="Tisa L.S."/>
        </authorList>
    </citation>
    <scope>NUCLEOTIDE SEQUENCE [LARGE SCALE GENOMIC DNA]</scope>
    <source>
        <strain evidence="11">NRRL B-16219</strain>
    </source>
</reference>
<feature type="transmembrane region" description="Helical" evidence="8">
    <location>
        <begin position="111"/>
        <end position="134"/>
    </location>
</feature>
<evidence type="ECO:0000256" key="3">
    <source>
        <dbReference type="ARBA" id="ARBA00022475"/>
    </source>
</evidence>
<feature type="compositionally biased region" description="Basic and acidic residues" evidence="7">
    <location>
        <begin position="497"/>
        <end position="513"/>
    </location>
</feature>
<feature type="transmembrane region" description="Helical" evidence="8">
    <location>
        <begin position="448"/>
        <end position="471"/>
    </location>
</feature>
<evidence type="ECO:0000256" key="5">
    <source>
        <dbReference type="ARBA" id="ARBA00022989"/>
    </source>
</evidence>
<keyword evidence="11" id="KW-1185">Reference proteome</keyword>
<feature type="transmembrane region" description="Helical" evidence="8">
    <location>
        <begin position="401"/>
        <end position="428"/>
    </location>
</feature>
<keyword evidence="6 8" id="KW-0472">Membrane</keyword>
<dbReference type="GO" id="GO:0005886">
    <property type="term" value="C:plasma membrane"/>
    <property type="evidence" value="ECO:0007669"/>
    <property type="project" value="UniProtKB-SubCell"/>
</dbReference>
<dbReference type="CDD" id="cd17321">
    <property type="entry name" value="MFS_MMR_MDR_like"/>
    <property type="match status" value="1"/>
</dbReference>
<feature type="region of interest" description="Disordered" evidence="7">
    <location>
        <begin position="490"/>
        <end position="513"/>
    </location>
</feature>
<evidence type="ECO:0000256" key="7">
    <source>
        <dbReference type="SAM" id="MobiDB-lite"/>
    </source>
</evidence>
<protein>
    <submittedName>
        <fullName evidence="10">MFS transporter</fullName>
    </submittedName>
</protein>
<feature type="transmembrane region" description="Helical" evidence="8">
    <location>
        <begin position="342"/>
        <end position="360"/>
    </location>
</feature>
<dbReference type="EMBL" id="MAXA01000260">
    <property type="protein sequence ID" value="OHV20952.1"/>
    <property type="molecule type" value="Genomic_DNA"/>
</dbReference>
<feature type="transmembrane region" description="Helical" evidence="8">
    <location>
        <begin position="173"/>
        <end position="195"/>
    </location>
</feature>
<dbReference type="PRINTS" id="PR01036">
    <property type="entry name" value="TCRTETB"/>
</dbReference>
<feature type="transmembrane region" description="Helical" evidence="8">
    <location>
        <begin position="18"/>
        <end position="42"/>
    </location>
</feature>
<evidence type="ECO:0000256" key="6">
    <source>
        <dbReference type="ARBA" id="ARBA00023136"/>
    </source>
</evidence>
<feature type="transmembrane region" description="Helical" evidence="8">
    <location>
        <begin position="207"/>
        <end position="227"/>
    </location>
</feature>
<dbReference type="Pfam" id="PF07690">
    <property type="entry name" value="MFS_1"/>
    <property type="match status" value="1"/>
</dbReference>
<organism evidence="10 11">
    <name type="scientific">Parafrankia soli</name>
    <dbReference type="NCBI Taxonomy" id="2599596"/>
    <lineage>
        <taxon>Bacteria</taxon>
        <taxon>Bacillati</taxon>
        <taxon>Actinomycetota</taxon>
        <taxon>Actinomycetes</taxon>
        <taxon>Frankiales</taxon>
        <taxon>Frankiaceae</taxon>
        <taxon>Parafrankia</taxon>
    </lineage>
</organism>
<sequence length="513" mass="52810">MSDPTLAAVTGGADQRRWIALVVVCLAMLMNALDSSIVNVALPSIQGDLHFSQSNLTWVVDAYLIAFGSFLLLAGRLGDLVGRKRVFLTGVALFTAASALCAVSPNQGTLIVARFAQGLGGAVSSSVIIAIIVTEFPNATERARAMSAYMLVAVGGGSLGLVAGGVLTQAVSWHWIFLINVPIGVATFALGVVLIEENVGLGVGRGVDVTGSLLVTAALLLGIYAIVTAATHGWASAQTLGYGAVGVVLLAAFFLVEARRSNPIMPLRILRVRSLVGSSVVRGCLFIAMYAVFFFGALYLEQVRGYSPLRTGLAFLPMSLVVAALSMGIVSRLLIRFGAMNVLVPGLVAVIVGLFLLTRVDEHTSYAAGLLPGLLILGLGMGVAMVPLLSIAMADVPPADAGLASGIVNVSLWLSSSVGLAVLSSLAASRTKTLTAHGHSAVAALVSGYHLAFLIGTGCALLGLVTTLVVLRAPARAAFAATRAAAAATAESAKLPTPRERPEPRVEAVPHES</sequence>
<dbReference type="PROSITE" id="PS50850">
    <property type="entry name" value="MFS"/>
    <property type="match status" value="1"/>
</dbReference>
<feature type="transmembrane region" description="Helical" evidence="8">
    <location>
        <begin position="239"/>
        <end position="258"/>
    </location>
</feature>
<feature type="transmembrane region" description="Helical" evidence="8">
    <location>
        <begin position="366"/>
        <end position="389"/>
    </location>
</feature>
<keyword evidence="3" id="KW-1003">Cell membrane</keyword>
<comment type="caution">
    <text evidence="10">The sequence shown here is derived from an EMBL/GenBank/DDBJ whole genome shotgun (WGS) entry which is preliminary data.</text>
</comment>
<evidence type="ECO:0000256" key="8">
    <source>
        <dbReference type="SAM" id="Phobius"/>
    </source>
</evidence>
<evidence type="ECO:0000256" key="2">
    <source>
        <dbReference type="ARBA" id="ARBA00022448"/>
    </source>
</evidence>
<name>A0A1S1PJW5_9ACTN</name>
<evidence type="ECO:0000256" key="1">
    <source>
        <dbReference type="ARBA" id="ARBA00004651"/>
    </source>
</evidence>
<dbReference type="InterPro" id="IPR011701">
    <property type="entry name" value="MFS"/>
</dbReference>
<keyword evidence="5 8" id="KW-1133">Transmembrane helix</keyword>
<dbReference type="InterPro" id="IPR004638">
    <property type="entry name" value="EmrB-like"/>
</dbReference>
<feature type="transmembrane region" description="Helical" evidence="8">
    <location>
        <begin position="279"/>
        <end position="300"/>
    </location>
</feature>
<dbReference type="PANTHER" id="PTHR42718">
    <property type="entry name" value="MAJOR FACILITATOR SUPERFAMILY MULTIDRUG TRANSPORTER MFSC"/>
    <property type="match status" value="1"/>
</dbReference>
<comment type="subcellular location">
    <subcellularLocation>
        <location evidence="1">Cell membrane</location>
        <topology evidence="1">Multi-pass membrane protein</topology>
    </subcellularLocation>
</comment>
<feature type="transmembrane region" description="Helical" evidence="8">
    <location>
        <begin position="86"/>
        <end position="105"/>
    </location>
</feature>
<dbReference type="OrthoDB" id="9807274at2"/>